<dbReference type="AlphaFoldDB" id="A0A1D2A1F9"/>
<gene>
    <name evidence="1" type="ORF">g.16254</name>
</gene>
<dbReference type="EMBL" id="GDKF01005614">
    <property type="protein sequence ID" value="JAT73008.1"/>
    <property type="molecule type" value="Transcribed_RNA"/>
</dbReference>
<organism evidence="1">
    <name type="scientific">Auxenochlorella protothecoides</name>
    <name type="common">Green microalga</name>
    <name type="synonym">Chlorella protothecoides</name>
    <dbReference type="NCBI Taxonomy" id="3075"/>
    <lineage>
        <taxon>Eukaryota</taxon>
        <taxon>Viridiplantae</taxon>
        <taxon>Chlorophyta</taxon>
        <taxon>core chlorophytes</taxon>
        <taxon>Trebouxiophyceae</taxon>
        <taxon>Chlorellales</taxon>
        <taxon>Chlorellaceae</taxon>
        <taxon>Auxenochlorella</taxon>
    </lineage>
</organism>
<name>A0A1D2A1F9_AUXPR</name>
<protein>
    <submittedName>
        <fullName evidence="1">Uncharacterized protein</fullName>
    </submittedName>
</protein>
<evidence type="ECO:0000313" key="1">
    <source>
        <dbReference type="EMBL" id="JAT73008.1"/>
    </source>
</evidence>
<sequence>MTHMCPLRSALRPLLLEISTRAPFLSPLLASLLESTPPSSARCRLISPSHLQKLGHSLGARMLAVPAGHAGIGIEACETIAHAFQNQILGGGVLGTGSGVPPSCQALRYPGMHTLGGACSEGLDDALERGSHAESAGGGR</sequence>
<reference evidence="1" key="1">
    <citation type="submission" date="2015-08" db="EMBL/GenBank/DDBJ databases">
        <authorList>
            <person name="Babu N.S."/>
            <person name="Beckwith C.J."/>
            <person name="Beseler K.G."/>
            <person name="Brison A."/>
            <person name="Carone J.V."/>
            <person name="Caskin T.P."/>
            <person name="Diamond M."/>
            <person name="Durham M.E."/>
            <person name="Foxe J.M."/>
            <person name="Go M."/>
            <person name="Henderson B.A."/>
            <person name="Jones I.B."/>
            <person name="McGettigan J.A."/>
            <person name="Micheletti S.J."/>
            <person name="Nasrallah M.E."/>
            <person name="Ortiz D."/>
            <person name="Piller C.R."/>
            <person name="Privatt S.R."/>
            <person name="Schneider S.L."/>
            <person name="Sharp S."/>
            <person name="Smith T.C."/>
            <person name="Stanton J.D."/>
            <person name="Ullery H.E."/>
            <person name="Wilson R.J."/>
            <person name="Serrano M.G."/>
            <person name="Buck G."/>
            <person name="Lee V."/>
            <person name="Wang Y."/>
            <person name="Carvalho R."/>
            <person name="Voegtly L."/>
            <person name="Shi R."/>
            <person name="Duckworth R."/>
            <person name="Johnson A."/>
            <person name="Loviza R."/>
            <person name="Walstead R."/>
            <person name="Shah Z."/>
            <person name="Kiflezghi M."/>
            <person name="Wade K."/>
            <person name="Ball S.L."/>
            <person name="Bradley K.W."/>
            <person name="Asai D.J."/>
            <person name="Bowman C.A."/>
            <person name="Russell D.A."/>
            <person name="Pope W.H."/>
            <person name="Jacobs-Sera D."/>
            <person name="Hendrix R.W."/>
            <person name="Hatfull G.F."/>
        </authorList>
    </citation>
    <scope>NUCLEOTIDE SEQUENCE</scope>
</reference>
<proteinExistence type="predicted"/>
<accession>A0A1D2A1F9</accession>